<feature type="region of interest" description="Disordered" evidence="1">
    <location>
        <begin position="127"/>
        <end position="198"/>
    </location>
</feature>
<keyword evidence="3" id="KW-1185">Reference proteome</keyword>
<name>A0A1J1I7V7_9DIPT</name>
<feature type="compositionally biased region" description="Low complexity" evidence="1">
    <location>
        <begin position="170"/>
        <end position="179"/>
    </location>
</feature>
<evidence type="ECO:0000313" key="2">
    <source>
        <dbReference type="EMBL" id="CRK95660.1"/>
    </source>
</evidence>
<feature type="compositionally biased region" description="Basic and acidic residues" evidence="1">
    <location>
        <begin position="150"/>
        <end position="159"/>
    </location>
</feature>
<gene>
    <name evidence="2" type="primary">similar to AGAP005329-PA</name>
    <name evidence="2" type="ORF">CLUMA_CG009118</name>
</gene>
<evidence type="ECO:0000313" key="3">
    <source>
        <dbReference type="Proteomes" id="UP000183832"/>
    </source>
</evidence>
<proteinExistence type="predicted"/>
<feature type="compositionally biased region" description="Basic residues" evidence="1">
    <location>
        <begin position="160"/>
        <end position="169"/>
    </location>
</feature>
<reference evidence="2 3" key="1">
    <citation type="submission" date="2015-04" db="EMBL/GenBank/DDBJ databases">
        <authorList>
            <person name="Syromyatnikov M.Y."/>
            <person name="Popov V.N."/>
        </authorList>
    </citation>
    <scope>NUCLEOTIDE SEQUENCE [LARGE SCALE GENOMIC DNA]</scope>
</reference>
<organism evidence="2 3">
    <name type="scientific">Clunio marinus</name>
    <dbReference type="NCBI Taxonomy" id="568069"/>
    <lineage>
        <taxon>Eukaryota</taxon>
        <taxon>Metazoa</taxon>
        <taxon>Ecdysozoa</taxon>
        <taxon>Arthropoda</taxon>
        <taxon>Hexapoda</taxon>
        <taxon>Insecta</taxon>
        <taxon>Pterygota</taxon>
        <taxon>Neoptera</taxon>
        <taxon>Endopterygota</taxon>
        <taxon>Diptera</taxon>
        <taxon>Nematocera</taxon>
        <taxon>Chironomoidea</taxon>
        <taxon>Chironomidae</taxon>
        <taxon>Clunio</taxon>
    </lineage>
</organism>
<dbReference type="Proteomes" id="UP000183832">
    <property type="component" value="Unassembled WGS sequence"/>
</dbReference>
<dbReference type="AlphaFoldDB" id="A0A1J1I7V7"/>
<dbReference type="EMBL" id="CVRI01000042">
    <property type="protein sequence ID" value="CRK95660.1"/>
    <property type="molecule type" value="Genomic_DNA"/>
</dbReference>
<feature type="region of interest" description="Disordered" evidence="1">
    <location>
        <begin position="1"/>
        <end position="72"/>
    </location>
</feature>
<accession>A0A1J1I7V7</accession>
<dbReference type="OrthoDB" id="9994280at2759"/>
<protein>
    <submittedName>
        <fullName evidence="2">CLUMA_CG009118, isoform A</fullName>
    </submittedName>
</protein>
<evidence type="ECO:0000256" key="1">
    <source>
        <dbReference type="SAM" id="MobiDB-lite"/>
    </source>
</evidence>
<feature type="compositionally biased region" description="Low complexity" evidence="1">
    <location>
        <begin position="188"/>
        <end position="197"/>
    </location>
</feature>
<feature type="compositionally biased region" description="Basic residues" evidence="1">
    <location>
        <begin position="50"/>
        <end position="72"/>
    </location>
</feature>
<sequence>MKNESSSPKCTSKSGNFPKSRRISKSGSVPNLGESAHVTSPLLKSSVGRRASKHHRHNHQHHHHHGKHGSLLHRKLRESERIHPGLLRFHRHAISVDETSPLTRESSHGSQVSVTFDPKPEIIDIVSIHKKRERTKRSDTSRKHVLSRQKPIEKDDHSPKVNRRHHRRSSTMSESSFSSRRAERSRRASSASRTSFESKCHNISISSAAEINDSLQPQSPQKNSILSMEKDFRSQLSICSEPTVAIRQLSCQSSIEPCVPEENIDENDSFQMPSETFAKIESTVVTIENDTQNQPHQQRPESLILSTSTIEDNANLSEAKKYLFRSQSTKSFKKPKLKPSKVLSNDLDQIYVISSNSCVRSDMNDYYDSIEVIHERRSKNFSKFNETKSYNDNELVVTNDENSIKTTVDVEPHDN</sequence>
<feature type="compositionally biased region" description="Polar residues" evidence="1">
    <location>
        <begin position="1"/>
        <end position="17"/>
    </location>
</feature>